<evidence type="ECO:0000256" key="1">
    <source>
        <dbReference type="SAM" id="Phobius"/>
    </source>
</evidence>
<keyword evidence="1" id="KW-1133">Transmembrane helix</keyword>
<reference evidence="3" key="1">
    <citation type="journal article" date="2015" name="Nat. Plants">
        <title>Genome expansion of Arabis alpina linked with retrotransposition and reduced symmetric DNA methylation.</title>
        <authorList>
            <person name="Willing E.M."/>
            <person name="Rawat V."/>
            <person name="Mandakova T."/>
            <person name="Maumus F."/>
            <person name="James G.V."/>
            <person name="Nordstroem K.J."/>
            <person name="Becker C."/>
            <person name="Warthmann N."/>
            <person name="Chica C."/>
            <person name="Szarzynska B."/>
            <person name="Zytnicki M."/>
            <person name="Albani M.C."/>
            <person name="Kiefer C."/>
            <person name="Bergonzi S."/>
            <person name="Castaings L."/>
            <person name="Mateos J.L."/>
            <person name="Berns M.C."/>
            <person name="Bujdoso N."/>
            <person name="Piofczyk T."/>
            <person name="de Lorenzo L."/>
            <person name="Barrero-Sicilia C."/>
            <person name="Mateos I."/>
            <person name="Piednoel M."/>
            <person name="Hagmann J."/>
            <person name="Chen-Min-Tao R."/>
            <person name="Iglesias-Fernandez R."/>
            <person name="Schuster S.C."/>
            <person name="Alonso-Blanco C."/>
            <person name="Roudier F."/>
            <person name="Carbonero P."/>
            <person name="Paz-Ares J."/>
            <person name="Davis S.J."/>
            <person name="Pecinka A."/>
            <person name="Quesneville H."/>
            <person name="Colot V."/>
            <person name="Lysak M.A."/>
            <person name="Weigel D."/>
            <person name="Coupland G."/>
            <person name="Schneeberger K."/>
        </authorList>
    </citation>
    <scope>NUCLEOTIDE SEQUENCE [LARGE SCALE GENOMIC DNA]</scope>
    <source>
        <strain evidence="3">cv. Pajares</strain>
    </source>
</reference>
<dbReference type="OrthoDB" id="1107996at2759"/>
<dbReference type="Proteomes" id="UP000029120">
    <property type="component" value="Chromosome 2"/>
</dbReference>
<dbReference type="AlphaFoldDB" id="A0A087HHR2"/>
<feature type="transmembrane region" description="Helical" evidence="1">
    <location>
        <begin position="217"/>
        <end position="238"/>
    </location>
</feature>
<gene>
    <name evidence="2" type="ordered locus">AALP_Aa2g156900</name>
</gene>
<dbReference type="EMBL" id="CM002870">
    <property type="protein sequence ID" value="KFK41664.1"/>
    <property type="molecule type" value="Genomic_DNA"/>
</dbReference>
<dbReference type="Gramene" id="KFK41664">
    <property type="protein sequence ID" value="KFK41664"/>
    <property type="gene ID" value="AALP_AA2G156900"/>
</dbReference>
<name>A0A087HHR2_ARAAL</name>
<keyword evidence="1" id="KW-0472">Membrane</keyword>
<evidence type="ECO:0000313" key="2">
    <source>
        <dbReference type="EMBL" id="KFK41664.1"/>
    </source>
</evidence>
<feature type="transmembrane region" description="Helical" evidence="1">
    <location>
        <begin position="250"/>
        <end position="269"/>
    </location>
</feature>
<keyword evidence="1" id="KW-0812">Transmembrane</keyword>
<evidence type="ECO:0000313" key="3">
    <source>
        <dbReference type="Proteomes" id="UP000029120"/>
    </source>
</evidence>
<protein>
    <submittedName>
        <fullName evidence="2">Uncharacterized protein</fullName>
    </submittedName>
</protein>
<organism evidence="2 3">
    <name type="scientific">Arabis alpina</name>
    <name type="common">Alpine rock-cress</name>
    <dbReference type="NCBI Taxonomy" id="50452"/>
    <lineage>
        <taxon>Eukaryota</taxon>
        <taxon>Viridiplantae</taxon>
        <taxon>Streptophyta</taxon>
        <taxon>Embryophyta</taxon>
        <taxon>Tracheophyta</taxon>
        <taxon>Spermatophyta</taxon>
        <taxon>Magnoliopsida</taxon>
        <taxon>eudicotyledons</taxon>
        <taxon>Gunneridae</taxon>
        <taxon>Pentapetalae</taxon>
        <taxon>rosids</taxon>
        <taxon>malvids</taxon>
        <taxon>Brassicales</taxon>
        <taxon>Brassicaceae</taxon>
        <taxon>Arabideae</taxon>
        <taxon>Arabis</taxon>
    </lineage>
</organism>
<accession>A0A087HHR2</accession>
<proteinExistence type="predicted"/>
<sequence>MNHGLVIDKSRLVSDLSQMFALAALGHEDQDEDHHRESRLRPLKQSPTTLSLNRSSFLRQAHCLNRCLRSFDELSLRWVTNHGLSVESHSVHDENSLVSPIPSLWLFTTLGFALVTDLSVSDISRTKEKALLVLISKFWVKFRLNLASAQTPEPPDPPDPPDFMRLRVTVDAIMVSSCLLPSDSKYGGVLVVSTGLVMLDMSCISIIPSVLGVPGYVIVPSTGTLVAFVRSFTALCRLFSLTAVCRFRSVFALMVIALMWLFSSLWQFGKEIHHICIFLKSRVLSGFHCPHISFMECLFLPNLSLAISGTVNGSIVLEVVLFGAEAKRLIVSRVDGIDCLALTTLEVLNLPLCGFDQGYQHEEVILFVLPCSDTTLAERMSSLLSFNLYLRFCCLRFTKCLSNLLVNTLACSALCSLVVSSLSGVKLF</sequence>
<keyword evidence="3" id="KW-1185">Reference proteome</keyword>